<keyword evidence="3" id="KW-1185">Reference proteome</keyword>
<gene>
    <name evidence="2" type="ORF">Phou_025700</name>
</gene>
<dbReference type="RefSeq" id="WP_173056178.1">
    <property type="nucleotide sequence ID" value="NZ_BAABGO010000001.1"/>
</dbReference>
<name>A0A6V8K4C3_9ACTN</name>
<dbReference type="AlphaFoldDB" id="A0A6V8K4C3"/>
<dbReference type="EMBL" id="BLPF01000001">
    <property type="protein sequence ID" value="GFJ78390.1"/>
    <property type="molecule type" value="Genomic_DNA"/>
</dbReference>
<dbReference type="NCBIfam" id="TIGR04474">
    <property type="entry name" value="tcm_partner"/>
    <property type="match status" value="1"/>
</dbReference>
<organism evidence="2 3">
    <name type="scientific">Phytohabitans houttuyneae</name>
    <dbReference type="NCBI Taxonomy" id="1076126"/>
    <lineage>
        <taxon>Bacteria</taxon>
        <taxon>Bacillati</taxon>
        <taxon>Actinomycetota</taxon>
        <taxon>Actinomycetes</taxon>
        <taxon>Micromonosporales</taxon>
        <taxon>Micromonosporaceae</taxon>
    </lineage>
</organism>
<evidence type="ECO:0008006" key="4">
    <source>
        <dbReference type="Google" id="ProtNLM"/>
    </source>
</evidence>
<comment type="caution">
    <text evidence="2">The sequence shown here is derived from an EMBL/GenBank/DDBJ whole genome shotgun (WGS) entry which is preliminary data.</text>
</comment>
<sequence>MAKLWGWWTRHKLQILEDYLQAFATATKSVEERIYLDLFAGWSENISRETDEQILGSVHRALRATPPFTRLCLFEVEGKAQRIEAAIHKAYPGRKGIAVYPGDCNIQVSRALVDLRRVAWAPTFAFIDQFDSEVHWSTLEKIANFRLRGPKAEMWILFATGQYPRGLNIHGDELNSTYGDTLTRMLGTEEWINIAEARRRGILDPGRRTRRMGQSDALALGARPRLRRLTCVHHEEHQRQRYLRHDLHDGSSRRREDHESPIRHGAFTA</sequence>
<proteinExistence type="predicted"/>
<evidence type="ECO:0000256" key="1">
    <source>
        <dbReference type="SAM" id="MobiDB-lite"/>
    </source>
</evidence>
<accession>A0A6V8K4C3</accession>
<evidence type="ECO:0000313" key="3">
    <source>
        <dbReference type="Proteomes" id="UP000482800"/>
    </source>
</evidence>
<feature type="compositionally biased region" description="Basic and acidic residues" evidence="1">
    <location>
        <begin position="240"/>
        <end position="262"/>
    </location>
</feature>
<feature type="region of interest" description="Disordered" evidence="1">
    <location>
        <begin position="240"/>
        <end position="269"/>
    </location>
</feature>
<reference evidence="2 3" key="1">
    <citation type="submission" date="2020-03" db="EMBL/GenBank/DDBJ databases">
        <title>Whole genome shotgun sequence of Phytohabitans houttuyneae NBRC 108639.</title>
        <authorList>
            <person name="Komaki H."/>
            <person name="Tamura T."/>
        </authorList>
    </citation>
    <scope>NUCLEOTIDE SEQUENCE [LARGE SCALE GENOMIC DNA]</scope>
    <source>
        <strain evidence="2 3">NBRC 108639</strain>
    </source>
</reference>
<dbReference type="Proteomes" id="UP000482800">
    <property type="component" value="Unassembled WGS sequence"/>
</dbReference>
<dbReference type="InterPro" id="IPR031009">
    <property type="entry name" value="Tcm_partner"/>
</dbReference>
<protein>
    <recommendedName>
        <fullName evidence="4">Three-Cys-motif partner protein TcmP</fullName>
    </recommendedName>
</protein>
<evidence type="ECO:0000313" key="2">
    <source>
        <dbReference type="EMBL" id="GFJ78390.1"/>
    </source>
</evidence>
<reference evidence="2 3" key="2">
    <citation type="submission" date="2020-03" db="EMBL/GenBank/DDBJ databases">
        <authorList>
            <person name="Ichikawa N."/>
            <person name="Kimura A."/>
            <person name="Kitahashi Y."/>
            <person name="Uohara A."/>
        </authorList>
    </citation>
    <scope>NUCLEOTIDE SEQUENCE [LARGE SCALE GENOMIC DNA]</scope>
    <source>
        <strain evidence="2 3">NBRC 108639</strain>
    </source>
</reference>